<evidence type="ECO:0000259" key="2">
    <source>
        <dbReference type="Pfam" id="PF03235"/>
    </source>
</evidence>
<sequence>MKEKEYLLDLSKKNFENGNKFYEDKKENIDPDGIGDKQIIGFLPNLYQYLFFYSNNKISIPIFQRHYEWTKETIDGLLQNIIDKASIIEMDNKNNNQRIKIFLNKKLFLNNIILTYHDNKPVIIDGQQRTTTLFLITVALIKYYFNAKFYKNKQTLSNSEEKFFNFNFINKQIHEIEEKFGSDHLNYIVKIFKGDISDLDEYDKKMFNIFEHIYKKLSDFFENMNDIEEFKKFVKFFMECIKINVTLIKVSSEHESSKIYENINLYSKPLELTDLLKNNLYSKLIQNKNSKKQEQDWLDNNKIKTSLNLFDKTWNIYFRKSTNLNGGVIKDLLSVFLYSLFINNNLLNEDEIKKPTKTLEFFIKKFDELITRKLPIQSLNEYKFTKLEDDLFINDLLIFNFISYNKKREEEYKKIINKNERIKKLSEQLNNIKEIWFIKEQIRHITSLGNKNIFFYPIFTLLKEFKLFDLEILSKKDNDKNNQKRYLKNIHECQEVLFELEKFAVNWKFFNYNSQSLAPKMMELSFKIKENIKNRDELISIDLKEVQSELSKISENLKFADLYNDIDDLLNDLNNPDKKEERLKKLDKLLISNTEKTIILRRINSYINDLKKDDDKYLNRNYDMINFDHNYNFEHILPNKKPNTSQNLSTWNDNEYNLYKERIGNGSLITKSLNSFLRNKETKEQKNKKAVENNTDKKNFTVLGFNENNNTLKSGIDLFASIFTSEDDQQEIINSIQERSVQILKIYFEIFSKK</sequence>
<evidence type="ECO:0000313" key="3">
    <source>
        <dbReference type="EMBL" id="TDV24086.1"/>
    </source>
</evidence>
<evidence type="ECO:0000313" key="4">
    <source>
        <dbReference type="Proteomes" id="UP000295757"/>
    </source>
</evidence>
<comment type="caution">
    <text evidence="3">The sequence shown here is derived from an EMBL/GenBank/DDBJ whole genome shotgun (WGS) entry which is preliminary data.</text>
</comment>
<dbReference type="AlphaFoldDB" id="A0A4R7UDG8"/>
<dbReference type="Proteomes" id="UP000295757">
    <property type="component" value="Unassembled WGS sequence"/>
</dbReference>
<dbReference type="OrthoDB" id="395447at2"/>
<dbReference type="PANTHER" id="PTHR35149">
    <property type="entry name" value="SLL5132 PROTEIN"/>
    <property type="match status" value="1"/>
</dbReference>
<dbReference type="InterPro" id="IPR004919">
    <property type="entry name" value="GmrSD_N"/>
</dbReference>
<gene>
    <name evidence="3" type="ORF">BCF59_0030</name>
</gene>
<dbReference type="RefSeq" id="WP_134109946.1">
    <property type="nucleotide sequence ID" value="NZ_SOCN01000001.1"/>
</dbReference>
<feature type="coiled-coil region" evidence="1">
    <location>
        <begin position="405"/>
        <end position="435"/>
    </location>
</feature>
<proteinExistence type="predicted"/>
<keyword evidence="4" id="KW-1185">Reference proteome</keyword>
<dbReference type="Pfam" id="PF03235">
    <property type="entry name" value="GmrSD_N"/>
    <property type="match status" value="1"/>
</dbReference>
<dbReference type="EMBL" id="SOCN01000001">
    <property type="protein sequence ID" value="TDV24086.1"/>
    <property type="molecule type" value="Genomic_DNA"/>
</dbReference>
<name>A0A4R7UDG8_9BACT</name>
<protein>
    <submittedName>
        <fullName evidence="3">Uncharacterized protein DUF1524</fullName>
    </submittedName>
</protein>
<dbReference type="PANTHER" id="PTHR35149:SF1">
    <property type="entry name" value="DUF5655 DOMAIN-CONTAINING PROTEIN"/>
    <property type="match status" value="1"/>
</dbReference>
<evidence type="ECO:0000256" key="1">
    <source>
        <dbReference type="SAM" id="Coils"/>
    </source>
</evidence>
<accession>A0A4R7UDG8</accession>
<reference evidence="3 4" key="1">
    <citation type="submission" date="2019-03" db="EMBL/GenBank/DDBJ databases">
        <title>Genomic Encyclopedia of Archaeal and Bacterial Type Strains, Phase II (KMG-II): from individual species to whole genera.</title>
        <authorList>
            <person name="Goeker M."/>
        </authorList>
    </citation>
    <scope>NUCLEOTIDE SEQUENCE [LARGE SCALE GENOMIC DNA]</scope>
    <source>
        <strain evidence="3 4">ATCC 35214</strain>
    </source>
</reference>
<feature type="domain" description="GmrSD restriction endonucleases N-terminal" evidence="2">
    <location>
        <begin position="54"/>
        <end position="280"/>
    </location>
</feature>
<keyword evidence="1" id="KW-0175">Coiled coil</keyword>
<organism evidence="3 4">
    <name type="scientific">Mycoplasmopsis mustelae</name>
    <dbReference type="NCBI Taxonomy" id="171289"/>
    <lineage>
        <taxon>Bacteria</taxon>
        <taxon>Bacillati</taxon>
        <taxon>Mycoplasmatota</taxon>
        <taxon>Mycoplasmoidales</taxon>
        <taxon>Metamycoplasmataceae</taxon>
        <taxon>Mycoplasmopsis</taxon>
    </lineage>
</organism>